<organism evidence="6 7">
    <name type="scientific">Actinokineospora fastidiosa</name>
    <dbReference type="NCBI Taxonomy" id="1816"/>
    <lineage>
        <taxon>Bacteria</taxon>
        <taxon>Bacillati</taxon>
        <taxon>Actinomycetota</taxon>
        <taxon>Actinomycetes</taxon>
        <taxon>Pseudonocardiales</taxon>
        <taxon>Pseudonocardiaceae</taxon>
        <taxon>Actinokineospora</taxon>
    </lineage>
</organism>
<accession>A0A918GHB6</accession>
<keyword evidence="7" id="KW-1185">Reference proteome</keyword>
<dbReference type="SUPFAM" id="SSF53474">
    <property type="entry name" value="alpha/beta-Hydrolases"/>
    <property type="match status" value="1"/>
</dbReference>
<evidence type="ECO:0000259" key="5">
    <source>
        <dbReference type="Pfam" id="PF12740"/>
    </source>
</evidence>
<dbReference type="Gene3D" id="3.40.50.1820">
    <property type="entry name" value="alpha/beta hydrolase"/>
    <property type="match status" value="1"/>
</dbReference>
<evidence type="ECO:0000256" key="3">
    <source>
        <dbReference type="SAM" id="MobiDB-lite"/>
    </source>
</evidence>
<evidence type="ECO:0000313" key="6">
    <source>
        <dbReference type="EMBL" id="GGS36559.1"/>
    </source>
</evidence>
<dbReference type="RefSeq" id="WP_189211362.1">
    <property type="nucleotide sequence ID" value="NZ_BMRB01000002.1"/>
</dbReference>
<comment type="caution">
    <text evidence="6">The sequence shown here is derived from an EMBL/GenBank/DDBJ whole genome shotgun (WGS) entry which is preliminary data.</text>
</comment>
<feature type="signal peptide" evidence="4">
    <location>
        <begin position="1"/>
        <end position="23"/>
    </location>
</feature>
<feature type="domain" description="PET hydrolase/cutinase-like" evidence="5">
    <location>
        <begin position="23"/>
        <end position="279"/>
    </location>
</feature>
<feature type="chain" id="PRO_5036765546" evidence="4">
    <location>
        <begin position="24"/>
        <end position="280"/>
    </location>
</feature>
<dbReference type="InterPro" id="IPR050261">
    <property type="entry name" value="FrsA_esterase"/>
</dbReference>
<dbReference type="PANTHER" id="PTHR22946">
    <property type="entry name" value="DIENELACTONE HYDROLASE DOMAIN-CONTAINING PROTEIN-RELATED"/>
    <property type="match status" value="1"/>
</dbReference>
<dbReference type="Pfam" id="PF12740">
    <property type="entry name" value="PETase"/>
    <property type="match status" value="1"/>
</dbReference>
<dbReference type="PANTHER" id="PTHR22946:SF9">
    <property type="entry name" value="POLYKETIDE TRANSFERASE AF380"/>
    <property type="match status" value="1"/>
</dbReference>
<evidence type="ECO:0000256" key="2">
    <source>
        <dbReference type="ARBA" id="ARBA00022801"/>
    </source>
</evidence>
<gene>
    <name evidence="6" type="ORF">GCM10010171_34200</name>
</gene>
<evidence type="ECO:0000313" key="7">
    <source>
        <dbReference type="Proteomes" id="UP000660680"/>
    </source>
</evidence>
<dbReference type="InterPro" id="IPR041127">
    <property type="entry name" value="PET_hydrolase/cutinase-like"/>
</dbReference>
<evidence type="ECO:0000256" key="1">
    <source>
        <dbReference type="ARBA" id="ARBA00008645"/>
    </source>
</evidence>
<feature type="region of interest" description="Disordered" evidence="3">
    <location>
        <begin position="22"/>
        <end position="41"/>
    </location>
</feature>
<proteinExistence type="inferred from homology"/>
<dbReference type="AlphaFoldDB" id="A0A918GHB6"/>
<dbReference type="InterPro" id="IPR029058">
    <property type="entry name" value="AB_hydrolase_fold"/>
</dbReference>
<keyword evidence="2" id="KW-0378">Hydrolase</keyword>
<reference evidence="6" key="2">
    <citation type="submission" date="2020-09" db="EMBL/GenBank/DDBJ databases">
        <authorList>
            <person name="Sun Q."/>
            <person name="Ohkuma M."/>
        </authorList>
    </citation>
    <scope>NUCLEOTIDE SEQUENCE</scope>
    <source>
        <strain evidence="6">JCM 3276</strain>
    </source>
</reference>
<sequence length="280" mass="29688">MWAAVAAAATVGAVVLVGPQASAAQPQKGPDPTEQLVKSQTGPFDIARTSVPAGSGRGFNKGTLYYPTDTSQGAYAAVAVIPGFFEGEYTQSWFGPALASHGFVVFTLETHGLFDFPDQRGDQLIAALDWLVASSPVKDRVDPARLAVMGHSMGGGGTLAAANKRPSIKAAVALTPWHMTKRFPGIEAATMIIGAQSDSIASVSGHAEPMYAALTSPDEHAYVELTGGHFVTNSYTATNMRFILPWLKRFLDSDTRYSPFVCPGPAQDSTFVEYRNTCPV</sequence>
<reference evidence="6" key="1">
    <citation type="journal article" date="2014" name="Int. J. Syst. Evol. Microbiol.">
        <title>Complete genome sequence of Corynebacterium casei LMG S-19264T (=DSM 44701T), isolated from a smear-ripened cheese.</title>
        <authorList>
            <consortium name="US DOE Joint Genome Institute (JGI-PGF)"/>
            <person name="Walter F."/>
            <person name="Albersmeier A."/>
            <person name="Kalinowski J."/>
            <person name="Ruckert C."/>
        </authorList>
    </citation>
    <scope>NUCLEOTIDE SEQUENCE</scope>
    <source>
        <strain evidence="6">JCM 3276</strain>
    </source>
</reference>
<protein>
    <submittedName>
        <fullName evidence="6">Lipase</fullName>
    </submittedName>
</protein>
<comment type="similarity">
    <text evidence="1">Belongs to the AB hydrolase superfamily.</text>
</comment>
<dbReference type="GO" id="GO:0052689">
    <property type="term" value="F:carboxylic ester hydrolase activity"/>
    <property type="evidence" value="ECO:0007669"/>
    <property type="project" value="UniProtKB-ARBA"/>
</dbReference>
<evidence type="ECO:0000256" key="4">
    <source>
        <dbReference type="SAM" id="SignalP"/>
    </source>
</evidence>
<name>A0A918GHB6_9PSEU</name>
<dbReference type="EMBL" id="BMRB01000002">
    <property type="protein sequence ID" value="GGS36559.1"/>
    <property type="molecule type" value="Genomic_DNA"/>
</dbReference>
<keyword evidence="4" id="KW-0732">Signal</keyword>
<dbReference type="Proteomes" id="UP000660680">
    <property type="component" value="Unassembled WGS sequence"/>
</dbReference>